<feature type="transmembrane region" description="Helical" evidence="5">
    <location>
        <begin position="37"/>
        <end position="54"/>
    </location>
</feature>
<name>A0A6N8G0M2_9CHRO</name>
<dbReference type="AlphaFoldDB" id="A0A6N8G0M2"/>
<dbReference type="Pfam" id="PF04932">
    <property type="entry name" value="Wzy_C"/>
    <property type="match status" value="1"/>
</dbReference>
<feature type="transmembrane region" description="Helical" evidence="5">
    <location>
        <begin position="74"/>
        <end position="96"/>
    </location>
</feature>
<dbReference type="InterPro" id="IPR051533">
    <property type="entry name" value="WaaL-like"/>
</dbReference>
<dbReference type="Proteomes" id="UP000441797">
    <property type="component" value="Unassembled WGS sequence"/>
</dbReference>
<dbReference type="PANTHER" id="PTHR37422">
    <property type="entry name" value="TEICHURONIC ACID BIOSYNTHESIS PROTEIN TUAE"/>
    <property type="match status" value="1"/>
</dbReference>
<evidence type="ECO:0000256" key="5">
    <source>
        <dbReference type="SAM" id="Phobius"/>
    </source>
</evidence>
<feature type="transmembrane region" description="Helical" evidence="5">
    <location>
        <begin position="395"/>
        <end position="414"/>
    </location>
</feature>
<keyword evidence="3 5" id="KW-1133">Transmembrane helix</keyword>
<gene>
    <name evidence="7" type="ORF">BWI75_21100</name>
</gene>
<feature type="transmembrane region" description="Helical" evidence="5">
    <location>
        <begin position="13"/>
        <end position="32"/>
    </location>
</feature>
<comment type="caution">
    <text evidence="7">The sequence shown here is derived from an EMBL/GenBank/DDBJ whole genome shotgun (WGS) entry which is preliminary data.</text>
</comment>
<feature type="transmembrane region" description="Helical" evidence="5">
    <location>
        <begin position="290"/>
        <end position="308"/>
    </location>
</feature>
<feature type="transmembrane region" description="Helical" evidence="5">
    <location>
        <begin position="171"/>
        <end position="192"/>
    </location>
</feature>
<organism evidence="7 8">
    <name type="scientific">Gloeocapsopsis dulcis AAB1 = 1H9</name>
    <dbReference type="NCBI Taxonomy" id="1433147"/>
    <lineage>
        <taxon>Bacteria</taxon>
        <taxon>Bacillati</taxon>
        <taxon>Cyanobacteriota</taxon>
        <taxon>Cyanophyceae</taxon>
        <taxon>Oscillatoriophycideae</taxon>
        <taxon>Chroococcales</taxon>
        <taxon>Chroococcaceae</taxon>
        <taxon>Gloeocapsopsis</taxon>
        <taxon>Gloeocapsopsis dulcis</taxon>
    </lineage>
</organism>
<protein>
    <submittedName>
        <fullName evidence="7">Polymerase</fullName>
    </submittedName>
</protein>
<feature type="transmembrane region" description="Helical" evidence="5">
    <location>
        <begin position="251"/>
        <end position="284"/>
    </location>
</feature>
<sequence length="492" mass="54827">MLISKPKLPASRLAFWVSIGGVVVGIVAGFLAGAQPLYLGLAIGAVVAVVYFFADFERAVLGLLILRSSLDVFSAQQIPAAFAIGVDALTLLYVTVQLLTHRTVHTDRFWWFFAGWVALQGLWLILLPLGGLGMDSSLLPDSLREWVRLFSWLIVYLLVMQLKDRVHPEKIILALFFGLVLPLTVALVQMIVPPKLLPSILVYGGDATASLPFEAGSRLNGTLGHPNSFATFLLLFVGLTYWKLNQANRHWFWFLLLGLIAFFLVSTKTLISLLMLATFMLVLLVPRMNLLNLVGGLILFALVIGLFASSEFGRERLSSIANTPLLNPDIDVSRAILLAQRDNNSFNWRIAQWTFLLKSWQQHPIFGYGLATSSYISIFNNYPHNDYIRALVEEGIVGLVAFIVFLGAQVTRLVQLLQSTNRGSAQHYLCLILLAVFLATLIGMCTDNVWSHTTLYFYWWTLFAVAGWNWNKLQSSSARSMPSASVSRLTTR</sequence>
<feature type="transmembrane region" description="Helical" evidence="5">
    <location>
        <begin position="426"/>
        <end position="443"/>
    </location>
</feature>
<evidence type="ECO:0000313" key="7">
    <source>
        <dbReference type="EMBL" id="MUL38751.1"/>
    </source>
</evidence>
<keyword evidence="2 5" id="KW-0812">Transmembrane</keyword>
<feature type="transmembrane region" description="Helical" evidence="5">
    <location>
        <begin position="108"/>
        <end position="126"/>
    </location>
</feature>
<dbReference type="RefSeq" id="WP_155707290.1">
    <property type="nucleotide sequence ID" value="NZ_CAWPEY010000052.1"/>
</dbReference>
<evidence type="ECO:0000256" key="2">
    <source>
        <dbReference type="ARBA" id="ARBA00022692"/>
    </source>
</evidence>
<dbReference type="EMBL" id="NAPY01000047">
    <property type="protein sequence ID" value="MUL38751.1"/>
    <property type="molecule type" value="Genomic_DNA"/>
</dbReference>
<feature type="domain" description="O-antigen ligase-related" evidence="6">
    <location>
        <begin position="254"/>
        <end position="403"/>
    </location>
</feature>
<feature type="transmembrane region" description="Helical" evidence="5">
    <location>
        <begin position="146"/>
        <end position="162"/>
    </location>
</feature>
<proteinExistence type="predicted"/>
<feature type="transmembrane region" description="Helical" evidence="5">
    <location>
        <begin position="227"/>
        <end position="244"/>
    </location>
</feature>
<comment type="subcellular location">
    <subcellularLocation>
        <location evidence="1">Membrane</location>
        <topology evidence="1">Multi-pass membrane protein</topology>
    </subcellularLocation>
</comment>
<keyword evidence="8" id="KW-1185">Reference proteome</keyword>
<keyword evidence="4 5" id="KW-0472">Membrane</keyword>
<dbReference type="PANTHER" id="PTHR37422:SF23">
    <property type="entry name" value="TEICHURONIC ACID BIOSYNTHESIS PROTEIN TUAE"/>
    <property type="match status" value="1"/>
</dbReference>
<evidence type="ECO:0000256" key="1">
    <source>
        <dbReference type="ARBA" id="ARBA00004141"/>
    </source>
</evidence>
<reference evidence="7 8" key="1">
    <citation type="journal article" date="2019" name="Front. Microbiol.">
        <title>Genomic Features for Desiccation Tolerance and Sugar Biosynthesis in the Extremophile Gloeocapsopsis sp. UTEX B3054.</title>
        <authorList>
            <person name="Urrejola C."/>
            <person name="Alcorta J."/>
            <person name="Salas L."/>
            <person name="Vasquez M."/>
            <person name="Polz M.F."/>
            <person name="Vicuna R."/>
            <person name="Diez B."/>
        </authorList>
    </citation>
    <scope>NUCLEOTIDE SEQUENCE [LARGE SCALE GENOMIC DNA]</scope>
    <source>
        <strain evidence="7 8">1H9</strain>
    </source>
</reference>
<evidence type="ECO:0000259" key="6">
    <source>
        <dbReference type="Pfam" id="PF04932"/>
    </source>
</evidence>
<evidence type="ECO:0000313" key="8">
    <source>
        <dbReference type="Proteomes" id="UP000441797"/>
    </source>
</evidence>
<dbReference type="InterPro" id="IPR007016">
    <property type="entry name" value="O-antigen_ligase-rel_domated"/>
</dbReference>
<dbReference type="OrthoDB" id="572012at2"/>
<evidence type="ECO:0000256" key="3">
    <source>
        <dbReference type="ARBA" id="ARBA00022989"/>
    </source>
</evidence>
<dbReference type="GO" id="GO:0016020">
    <property type="term" value="C:membrane"/>
    <property type="evidence" value="ECO:0007669"/>
    <property type="project" value="UniProtKB-SubCell"/>
</dbReference>
<feature type="transmembrane region" description="Helical" evidence="5">
    <location>
        <begin position="365"/>
        <end position="383"/>
    </location>
</feature>
<accession>A0A6N8G0M2</accession>
<feature type="transmembrane region" description="Helical" evidence="5">
    <location>
        <begin position="455"/>
        <end position="471"/>
    </location>
</feature>
<evidence type="ECO:0000256" key="4">
    <source>
        <dbReference type="ARBA" id="ARBA00023136"/>
    </source>
</evidence>